<evidence type="ECO:0000313" key="1">
    <source>
        <dbReference type="EMBL" id="CAG9532202.1"/>
    </source>
</evidence>
<organism evidence="1 2">
    <name type="scientific">Cercopithifilaria johnstoni</name>
    <dbReference type="NCBI Taxonomy" id="2874296"/>
    <lineage>
        <taxon>Eukaryota</taxon>
        <taxon>Metazoa</taxon>
        <taxon>Ecdysozoa</taxon>
        <taxon>Nematoda</taxon>
        <taxon>Chromadorea</taxon>
        <taxon>Rhabditida</taxon>
        <taxon>Spirurina</taxon>
        <taxon>Spiruromorpha</taxon>
        <taxon>Filarioidea</taxon>
        <taxon>Onchocercidae</taxon>
        <taxon>Cercopithifilaria</taxon>
    </lineage>
</organism>
<dbReference type="EMBL" id="CAKAEH010000899">
    <property type="protein sequence ID" value="CAG9532202.1"/>
    <property type="molecule type" value="Genomic_DNA"/>
</dbReference>
<gene>
    <name evidence="1" type="ORF">CJOHNSTONI_LOCUS2533</name>
</gene>
<accession>A0A8J2LZY4</accession>
<sequence>MVCKMKVNITAPKNPSQLRRRWLGKKKACKLYIRKRLEMFAEKGGWETEGIGDTLTVSSRRDIVGECFQSYVTSEDAVL</sequence>
<proteinExistence type="predicted"/>
<dbReference type="Proteomes" id="UP000746747">
    <property type="component" value="Unassembled WGS sequence"/>
</dbReference>
<dbReference type="AlphaFoldDB" id="A0A8J2LZY4"/>
<name>A0A8J2LZY4_9BILA</name>
<protein>
    <submittedName>
        <fullName evidence="1">Uncharacterized protein</fullName>
    </submittedName>
</protein>
<keyword evidence="2" id="KW-1185">Reference proteome</keyword>
<evidence type="ECO:0000313" key="2">
    <source>
        <dbReference type="Proteomes" id="UP000746747"/>
    </source>
</evidence>
<reference evidence="1" key="1">
    <citation type="submission" date="2021-09" db="EMBL/GenBank/DDBJ databases">
        <authorList>
            <consortium name="Pathogen Informatics"/>
        </authorList>
    </citation>
    <scope>NUCLEOTIDE SEQUENCE</scope>
</reference>
<comment type="caution">
    <text evidence="1">The sequence shown here is derived from an EMBL/GenBank/DDBJ whole genome shotgun (WGS) entry which is preliminary data.</text>
</comment>